<keyword evidence="2" id="KW-1185">Reference proteome</keyword>
<protein>
    <submittedName>
        <fullName evidence="1">Uncharacterized protein</fullName>
    </submittedName>
</protein>
<sequence length="172" mass="19979">MSGEDKREQEKVRSVLTNHSMSSPCIVSFQVPEDSNDKLQLQYLSEERQFRMIEKGNIENEILLQELKGKQSDTWRWRPPIEGGRGNNPIPFQTICGSLSFGNNSIPIMSKMVCDLGNFFSSKWPDLRTNRLQEGGNDTNPDVSWFDTIRKYRAWPKFEGPKFKMKPDLKFQ</sequence>
<accession>A0ABR0N4F0</accession>
<evidence type="ECO:0000313" key="2">
    <source>
        <dbReference type="Proteomes" id="UP001358586"/>
    </source>
</evidence>
<organism evidence="1 2">
    <name type="scientific">Gossypium arboreum</name>
    <name type="common">Tree cotton</name>
    <name type="synonym">Gossypium nanking</name>
    <dbReference type="NCBI Taxonomy" id="29729"/>
    <lineage>
        <taxon>Eukaryota</taxon>
        <taxon>Viridiplantae</taxon>
        <taxon>Streptophyta</taxon>
        <taxon>Embryophyta</taxon>
        <taxon>Tracheophyta</taxon>
        <taxon>Spermatophyta</taxon>
        <taxon>Magnoliopsida</taxon>
        <taxon>eudicotyledons</taxon>
        <taxon>Gunneridae</taxon>
        <taxon>Pentapetalae</taxon>
        <taxon>rosids</taxon>
        <taxon>malvids</taxon>
        <taxon>Malvales</taxon>
        <taxon>Malvaceae</taxon>
        <taxon>Malvoideae</taxon>
        <taxon>Gossypium</taxon>
    </lineage>
</organism>
<comment type="caution">
    <text evidence="1">The sequence shown here is derived from an EMBL/GenBank/DDBJ whole genome shotgun (WGS) entry which is preliminary data.</text>
</comment>
<reference evidence="1 2" key="1">
    <citation type="submission" date="2023-03" db="EMBL/GenBank/DDBJ databases">
        <title>WGS of Gossypium arboreum.</title>
        <authorList>
            <person name="Yu D."/>
        </authorList>
    </citation>
    <scope>NUCLEOTIDE SEQUENCE [LARGE SCALE GENOMIC DNA]</scope>
    <source>
        <tissue evidence="1">Leaf</tissue>
    </source>
</reference>
<dbReference type="EMBL" id="JARKNE010000011">
    <property type="protein sequence ID" value="KAK5785361.1"/>
    <property type="molecule type" value="Genomic_DNA"/>
</dbReference>
<evidence type="ECO:0000313" key="1">
    <source>
        <dbReference type="EMBL" id="KAK5785361.1"/>
    </source>
</evidence>
<proteinExistence type="predicted"/>
<gene>
    <name evidence="1" type="ORF">PVK06_039937</name>
</gene>
<dbReference type="Proteomes" id="UP001358586">
    <property type="component" value="Chromosome 11"/>
</dbReference>
<name>A0ABR0N4F0_GOSAR</name>